<dbReference type="InterPro" id="IPR020966">
    <property type="entry name" value="ALMT"/>
</dbReference>
<evidence type="ECO:0000256" key="6">
    <source>
        <dbReference type="SAM" id="Phobius"/>
    </source>
</evidence>
<feature type="region of interest" description="Disordered" evidence="5">
    <location>
        <begin position="841"/>
        <end position="869"/>
    </location>
</feature>
<comment type="subcellular location">
    <subcellularLocation>
        <location evidence="1">Membrane</location>
        <topology evidence="1">Multi-pass membrane protein</topology>
    </subcellularLocation>
</comment>
<proteinExistence type="predicted"/>
<keyword evidence="2 6" id="KW-0812">Transmembrane</keyword>
<dbReference type="GO" id="GO:0015743">
    <property type="term" value="P:malate transport"/>
    <property type="evidence" value="ECO:0007669"/>
    <property type="project" value="InterPro"/>
</dbReference>
<reference evidence="7" key="1">
    <citation type="submission" date="2014-11" db="EMBL/GenBank/DDBJ databases">
        <authorList>
            <person name="Otto D Thomas"/>
            <person name="Naeem Raeece"/>
        </authorList>
    </citation>
    <scope>NUCLEOTIDE SEQUENCE</scope>
</reference>
<evidence type="ECO:0000256" key="5">
    <source>
        <dbReference type="SAM" id="MobiDB-lite"/>
    </source>
</evidence>
<evidence type="ECO:0000256" key="2">
    <source>
        <dbReference type="ARBA" id="ARBA00022692"/>
    </source>
</evidence>
<evidence type="ECO:0000313" key="7">
    <source>
        <dbReference type="EMBL" id="CEM46003.1"/>
    </source>
</evidence>
<dbReference type="GO" id="GO:0016020">
    <property type="term" value="C:membrane"/>
    <property type="evidence" value="ECO:0007669"/>
    <property type="project" value="UniProtKB-SubCell"/>
</dbReference>
<sequence length="1054" mass="114162">MEEPAPPRKFLFEHPYGDKTCAKNSAVLAAIAEDKKKPRPFRFGIYTLGRCTGLGYLNSKVCFQLGIIMGVASLLSSVDPVHKWLKSYDPSATSWIIITMVLVVEKNMGASLRKAVLRLAGTCVASVMAFVIIFIIRAIGSAQQEQGLTGHISPLAVIVYFVYLFFCGFIFAGFQIKLTSHDYVFNVAIFTLPLLGETAFDCGRDNICNWTDSWYKPVGRLVAIFLGGVASSLMLCVIFPAMATQRMAEGIELACEDVKELVERMGEKLGDSMPASAMHEASTSSQRRLSRMRTWQDPYNRFADLESSNTFFKELKSSLDGLDMRLAECRDLETASRHEIGFRIFLRRFRACRRRLWHKVCVFLNWGRCSCLGCERAKSFGGDSDREREVEKEKHRPPFRCEETQAGRPKHSHLEPDAELNVRVDLIRVLDQVGKELWRVCFVCAAGINQDTVQALSKDKLQKLHEGVNSLCAFLSALGCLASGRLCAREVVPFLTQVIAKGCELEAVIQDSWNTQEGGDTQRARRGRKGTRYSSHSCTSFVLPDSLLSSPVRNAVEGGPLGDGGSGGLGGTGPEPMMAIQDEETIAHPPQTTALRHFHTSALGFAPPVSVLLALDTSTLPEDAAESWWNKGPVLQPKSTMRRLRSNLRKSSSAHAPLEPRSRSDSFCNREEPPAWALRREATRLEAMEGGGRPSEAPQQEVKKLEGGNGTYTATAAAAAAAHAQGPEHGSASFVSSHGSFSAVRSNPQSTGSQLKPLEWIAELLEVAGLTGFVALKHAQSASDLPYFLTAVSKAKVSTQIVDEMMPFREPSLKPLNGKMVETFPCWQSGGRNVLAVPDSPFGNPPPTPGFGGPPAFGGGGSDSGGQVVTVLPGEASVETAAPRGETENSALPPPIIVRLPAASPTLDQSGVSSSTTTGNGTQSEEDRERGRVLSSSAGDSDNVGGEAAGPIFRPPRSRRDLLRRAQSQDEIPTYRRDRAVSDDIPPGSDGNEIEGEGPDRQERSEGEEDVEGDTSEVVGVVPQESTLPHCRSSRLGLGAEQTGWQGQGNAGGK</sequence>
<dbReference type="EMBL" id="CDMZ01003341">
    <property type="protein sequence ID" value="CEM46003.1"/>
    <property type="molecule type" value="Genomic_DNA"/>
</dbReference>
<gene>
    <name evidence="7" type="ORF">Cvel_29700</name>
</gene>
<feature type="compositionally biased region" description="Low complexity" evidence="5">
    <location>
        <begin position="910"/>
        <end position="922"/>
    </location>
</feature>
<feature type="compositionally biased region" description="Basic and acidic residues" evidence="5">
    <location>
        <begin position="658"/>
        <end position="674"/>
    </location>
</feature>
<accession>A0A0G4HP25</accession>
<feature type="transmembrane region" description="Helical" evidence="6">
    <location>
        <begin position="221"/>
        <end position="243"/>
    </location>
</feature>
<name>A0A0G4HP25_9ALVE</name>
<keyword evidence="3 6" id="KW-1133">Transmembrane helix</keyword>
<feature type="compositionally biased region" description="Low complexity" evidence="5">
    <location>
        <begin position="719"/>
        <end position="744"/>
    </location>
</feature>
<evidence type="ECO:0000256" key="3">
    <source>
        <dbReference type="ARBA" id="ARBA00022989"/>
    </source>
</evidence>
<keyword evidence="4 6" id="KW-0472">Membrane</keyword>
<evidence type="ECO:0000256" key="1">
    <source>
        <dbReference type="ARBA" id="ARBA00004141"/>
    </source>
</evidence>
<feature type="compositionally biased region" description="Acidic residues" evidence="5">
    <location>
        <begin position="1006"/>
        <end position="1015"/>
    </location>
</feature>
<dbReference type="AlphaFoldDB" id="A0A0G4HP25"/>
<feature type="transmembrane region" description="Helical" evidence="6">
    <location>
        <begin position="152"/>
        <end position="174"/>
    </location>
</feature>
<dbReference type="VEuPathDB" id="CryptoDB:Cvel_29700"/>
<feature type="region of interest" description="Disordered" evidence="5">
    <location>
        <begin position="719"/>
        <end position="752"/>
    </location>
</feature>
<feature type="compositionally biased region" description="Basic and acidic residues" evidence="5">
    <location>
        <begin position="958"/>
        <end position="982"/>
    </location>
</feature>
<feature type="transmembrane region" description="Helical" evidence="6">
    <location>
        <begin position="116"/>
        <end position="140"/>
    </location>
</feature>
<feature type="compositionally biased region" description="Gly residues" evidence="5">
    <location>
        <begin position="850"/>
        <end position="864"/>
    </location>
</feature>
<feature type="region of interest" description="Disordered" evidence="5">
    <location>
        <begin position="906"/>
        <end position="1054"/>
    </location>
</feature>
<evidence type="ECO:0000256" key="4">
    <source>
        <dbReference type="ARBA" id="ARBA00023136"/>
    </source>
</evidence>
<feature type="region of interest" description="Disordered" evidence="5">
    <location>
        <begin position="645"/>
        <end position="674"/>
    </location>
</feature>
<organism evidence="7">
    <name type="scientific">Chromera velia CCMP2878</name>
    <dbReference type="NCBI Taxonomy" id="1169474"/>
    <lineage>
        <taxon>Eukaryota</taxon>
        <taxon>Sar</taxon>
        <taxon>Alveolata</taxon>
        <taxon>Colpodellida</taxon>
        <taxon>Chromeraceae</taxon>
        <taxon>Chromera</taxon>
    </lineage>
</organism>
<dbReference type="Pfam" id="PF11744">
    <property type="entry name" value="ALMT"/>
    <property type="match status" value="1"/>
</dbReference>
<protein>
    <submittedName>
        <fullName evidence="7">Uncharacterized protein</fullName>
    </submittedName>
</protein>